<accession>A0A8G1QXG3</accession>
<protein>
    <submittedName>
        <fullName evidence="1">Uncharacterized protein</fullName>
    </submittedName>
</protein>
<dbReference type="RefSeq" id="XP_025513600.1">
    <property type="nucleotide sequence ID" value="XM_025665675.1"/>
</dbReference>
<evidence type="ECO:0000313" key="2">
    <source>
        <dbReference type="Proteomes" id="UP000249526"/>
    </source>
</evidence>
<reference evidence="1 2" key="1">
    <citation type="submission" date="2018-02" db="EMBL/GenBank/DDBJ databases">
        <title>The genomes of Aspergillus section Nigri reveals drivers in fungal speciation.</title>
        <authorList>
            <consortium name="DOE Joint Genome Institute"/>
            <person name="Vesth T.C."/>
            <person name="Nybo J."/>
            <person name="Theobald S."/>
            <person name="Brandl J."/>
            <person name="Frisvad J.C."/>
            <person name="Nielsen K.F."/>
            <person name="Lyhne E.K."/>
            <person name="Kogle M.E."/>
            <person name="Kuo A."/>
            <person name="Riley R."/>
            <person name="Clum A."/>
            <person name="Nolan M."/>
            <person name="Lipzen A."/>
            <person name="Salamov A."/>
            <person name="Henrissat B."/>
            <person name="Wiebenga A."/>
            <person name="De vries R.P."/>
            <person name="Grigoriev I.V."/>
            <person name="Mortensen U.H."/>
            <person name="Andersen M.R."/>
            <person name="Baker S.E."/>
        </authorList>
    </citation>
    <scope>NUCLEOTIDE SEQUENCE [LARGE SCALE GENOMIC DNA]</scope>
    <source>
        <strain evidence="1 2">CBS 112811</strain>
    </source>
</reference>
<keyword evidence="2" id="KW-1185">Reference proteome</keyword>
<dbReference type="GeneID" id="37169077"/>
<proteinExistence type="predicted"/>
<evidence type="ECO:0000313" key="1">
    <source>
        <dbReference type="EMBL" id="RAH55678.1"/>
    </source>
</evidence>
<name>A0A8G1QXG3_9EURO</name>
<dbReference type="EMBL" id="KZ825068">
    <property type="protein sequence ID" value="RAH55678.1"/>
    <property type="molecule type" value="Genomic_DNA"/>
</dbReference>
<gene>
    <name evidence="1" type="ORF">BO85DRAFT_80116</name>
</gene>
<organism evidence="1 2">
    <name type="scientific">Aspergillus piperis CBS 112811</name>
    <dbReference type="NCBI Taxonomy" id="1448313"/>
    <lineage>
        <taxon>Eukaryota</taxon>
        <taxon>Fungi</taxon>
        <taxon>Dikarya</taxon>
        <taxon>Ascomycota</taxon>
        <taxon>Pezizomycotina</taxon>
        <taxon>Eurotiomycetes</taxon>
        <taxon>Eurotiomycetidae</taxon>
        <taxon>Eurotiales</taxon>
        <taxon>Aspergillaceae</taxon>
        <taxon>Aspergillus</taxon>
        <taxon>Aspergillus subgen. Circumdati</taxon>
    </lineage>
</organism>
<dbReference type="AlphaFoldDB" id="A0A8G1QXG3"/>
<sequence>MLLPAVLRRSPFHMEDVYVSSTKLFVSCFTLLPAASTSYLRRHNFGQKPCHLFPRLIYRYCWRGTHDIVTRSYPLSVSSHMQSRAACKDHGAGFDIV</sequence>
<dbReference type="Proteomes" id="UP000249526">
    <property type="component" value="Unassembled WGS sequence"/>
</dbReference>